<dbReference type="GO" id="GO:0005507">
    <property type="term" value="F:copper ion binding"/>
    <property type="evidence" value="ECO:0007669"/>
    <property type="project" value="TreeGrafter"/>
</dbReference>
<evidence type="ECO:0000256" key="9">
    <source>
        <dbReference type="ARBA" id="ARBA00049893"/>
    </source>
</evidence>
<dbReference type="EMBL" id="KL648097">
    <property type="protein sequence ID" value="KEY72103.1"/>
    <property type="molecule type" value="Genomic_DNA"/>
</dbReference>
<comment type="catalytic activity">
    <reaction evidence="7">
        <text>adenosine + H2O + H(+) = inosine + NH4(+)</text>
        <dbReference type="Rhea" id="RHEA:24408"/>
        <dbReference type="ChEBI" id="CHEBI:15377"/>
        <dbReference type="ChEBI" id="CHEBI:15378"/>
        <dbReference type="ChEBI" id="CHEBI:16335"/>
        <dbReference type="ChEBI" id="CHEBI:17596"/>
        <dbReference type="ChEBI" id="CHEBI:28938"/>
        <dbReference type="EC" id="3.5.4.4"/>
    </reaction>
    <physiologicalReaction direction="left-to-right" evidence="7">
        <dbReference type="Rhea" id="RHEA:24409"/>
    </physiologicalReaction>
</comment>
<dbReference type="SUPFAM" id="SSF64438">
    <property type="entry name" value="CNF1/YfiH-like putative cysteine hydrolases"/>
    <property type="match status" value="1"/>
</dbReference>
<keyword evidence="5" id="KW-0378">Hydrolase</keyword>
<keyword evidence="11" id="KW-1185">Reference proteome</keyword>
<reference evidence="10 11" key="1">
    <citation type="journal article" date="2014" name="BMC Genomics">
        <title>Comparative genome sequencing reveals chemotype-specific gene clusters in the toxigenic black mold Stachybotrys.</title>
        <authorList>
            <person name="Semeiks J."/>
            <person name="Borek D."/>
            <person name="Otwinowski Z."/>
            <person name="Grishin N.V."/>
        </authorList>
    </citation>
    <scope>NUCLEOTIDE SEQUENCE [LARGE SCALE GENOMIC DNA]</scope>
    <source>
        <strain evidence="11">CBS 109288 / IBT 7711</strain>
    </source>
</reference>
<dbReference type="InterPro" id="IPR011324">
    <property type="entry name" value="Cytotoxic_necrot_fac-like_cat"/>
</dbReference>
<dbReference type="AlphaFoldDB" id="A0A084B3H4"/>
<comment type="catalytic activity">
    <reaction evidence="9">
        <text>S-methyl-5'-thioadenosine + phosphate = 5-(methylsulfanyl)-alpha-D-ribose 1-phosphate + adenine</text>
        <dbReference type="Rhea" id="RHEA:11852"/>
        <dbReference type="ChEBI" id="CHEBI:16708"/>
        <dbReference type="ChEBI" id="CHEBI:17509"/>
        <dbReference type="ChEBI" id="CHEBI:43474"/>
        <dbReference type="ChEBI" id="CHEBI:58533"/>
        <dbReference type="EC" id="2.4.2.28"/>
    </reaction>
    <physiologicalReaction direction="left-to-right" evidence="9">
        <dbReference type="Rhea" id="RHEA:11853"/>
    </physiologicalReaction>
</comment>
<dbReference type="CDD" id="cd16833">
    <property type="entry name" value="YfiH"/>
    <property type="match status" value="1"/>
</dbReference>
<evidence type="ECO:0000256" key="3">
    <source>
        <dbReference type="ARBA" id="ARBA00022679"/>
    </source>
</evidence>
<sequence length="344" mass="37153">MHLELKNRAVRTLGVERTCRLMLANGEAGGSAPALCPIYPVFADLPAVKAAHTGKGRSRRNYHFSFQRSNIDRNVLLGNIQAYSEELGFNAQRVTWPNGSWPHSGRVIVAEECTWCPAVQVPLGIKPLDPETGAPLTYDGIVTASPDFVLGAQGADCPTLFLADPDRRVVGIAHSGWKPTVRGVVAGTVAAMTALGADPANVRAYVSPGAGDRFYEFAWDDSLGPDARAVFTEAGREDLLVDPTIRHAMTPTDCHLVEKSTGRSVRGSHVSLKLCGLIGRELARAGVREENISFSDHSTICTQYEDQSSFPASTYMYHSARRDLGKDPERPAFGSSLCTISLCP</sequence>
<evidence type="ECO:0000256" key="7">
    <source>
        <dbReference type="ARBA" id="ARBA00047989"/>
    </source>
</evidence>
<dbReference type="OrthoDB" id="5179721at2759"/>
<keyword evidence="6" id="KW-0862">Zinc</keyword>
<evidence type="ECO:0000256" key="6">
    <source>
        <dbReference type="ARBA" id="ARBA00022833"/>
    </source>
</evidence>
<comment type="catalytic activity">
    <reaction evidence="8">
        <text>adenosine + phosphate = alpha-D-ribose 1-phosphate + adenine</text>
        <dbReference type="Rhea" id="RHEA:27642"/>
        <dbReference type="ChEBI" id="CHEBI:16335"/>
        <dbReference type="ChEBI" id="CHEBI:16708"/>
        <dbReference type="ChEBI" id="CHEBI:43474"/>
        <dbReference type="ChEBI" id="CHEBI:57720"/>
        <dbReference type="EC" id="2.4.2.1"/>
    </reaction>
    <physiologicalReaction direction="left-to-right" evidence="8">
        <dbReference type="Rhea" id="RHEA:27643"/>
    </physiologicalReaction>
</comment>
<comment type="similarity">
    <text evidence="2">Belongs to the purine nucleoside phosphorylase YfiH/LACC1 family.</text>
</comment>
<evidence type="ECO:0000313" key="11">
    <source>
        <dbReference type="Proteomes" id="UP000028045"/>
    </source>
</evidence>
<dbReference type="HOGENOM" id="CLU_860995_0_0_1"/>
<keyword evidence="3" id="KW-0808">Transferase</keyword>
<evidence type="ECO:0000256" key="1">
    <source>
        <dbReference type="ARBA" id="ARBA00000553"/>
    </source>
</evidence>
<dbReference type="InterPro" id="IPR003730">
    <property type="entry name" value="Cu_polyphenol_OxRdtase"/>
</dbReference>
<dbReference type="GO" id="GO:0016787">
    <property type="term" value="F:hydrolase activity"/>
    <property type="evidence" value="ECO:0007669"/>
    <property type="project" value="UniProtKB-KW"/>
</dbReference>
<dbReference type="GO" id="GO:0017061">
    <property type="term" value="F:S-methyl-5-thioadenosine phosphorylase activity"/>
    <property type="evidence" value="ECO:0007669"/>
    <property type="project" value="UniProtKB-EC"/>
</dbReference>
<evidence type="ECO:0008006" key="12">
    <source>
        <dbReference type="Google" id="ProtNLM"/>
    </source>
</evidence>
<keyword evidence="4" id="KW-0479">Metal-binding</keyword>
<dbReference type="Proteomes" id="UP000028045">
    <property type="component" value="Unassembled WGS sequence"/>
</dbReference>
<evidence type="ECO:0000256" key="5">
    <source>
        <dbReference type="ARBA" id="ARBA00022801"/>
    </source>
</evidence>
<dbReference type="PANTHER" id="PTHR30616">
    <property type="entry name" value="UNCHARACTERIZED PROTEIN YFIH"/>
    <property type="match status" value="1"/>
</dbReference>
<evidence type="ECO:0000256" key="8">
    <source>
        <dbReference type="ARBA" id="ARBA00048968"/>
    </source>
</evidence>
<dbReference type="Gene3D" id="3.60.140.10">
    <property type="entry name" value="CNF1/YfiH-like putative cysteine hydrolases"/>
    <property type="match status" value="1"/>
</dbReference>
<name>A0A084B3H4_STACB</name>
<accession>A0A084B3H4</accession>
<evidence type="ECO:0000256" key="2">
    <source>
        <dbReference type="ARBA" id="ARBA00007353"/>
    </source>
</evidence>
<evidence type="ECO:0000256" key="4">
    <source>
        <dbReference type="ARBA" id="ARBA00022723"/>
    </source>
</evidence>
<dbReference type="PANTHER" id="PTHR30616:SF2">
    <property type="entry name" value="PURINE NUCLEOSIDE PHOSPHORYLASE LACC1"/>
    <property type="match status" value="1"/>
</dbReference>
<comment type="catalytic activity">
    <reaction evidence="1">
        <text>inosine + phosphate = alpha-D-ribose 1-phosphate + hypoxanthine</text>
        <dbReference type="Rhea" id="RHEA:27646"/>
        <dbReference type="ChEBI" id="CHEBI:17368"/>
        <dbReference type="ChEBI" id="CHEBI:17596"/>
        <dbReference type="ChEBI" id="CHEBI:43474"/>
        <dbReference type="ChEBI" id="CHEBI:57720"/>
        <dbReference type="EC" id="2.4.2.1"/>
    </reaction>
    <physiologicalReaction direction="left-to-right" evidence="1">
        <dbReference type="Rhea" id="RHEA:27647"/>
    </physiologicalReaction>
</comment>
<dbReference type="InterPro" id="IPR038371">
    <property type="entry name" value="Cu_polyphenol_OxRdtase_sf"/>
</dbReference>
<proteinExistence type="inferred from homology"/>
<evidence type="ECO:0000313" key="10">
    <source>
        <dbReference type="EMBL" id="KEY72103.1"/>
    </source>
</evidence>
<gene>
    <name evidence="10" type="ORF">S7711_10335</name>
</gene>
<organism evidence="10 11">
    <name type="scientific">Stachybotrys chartarum (strain CBS 109288 / IBT 7711)</name>
    <name type="common">Toxic black mold</name>
    <name type="synonym">Stilbospora chartarum</name>
    <dbReference type="NCBI Taxonomy" id="1280523"/>
    <lineage>
        <taxon>Eukaryota</taxon>
        <taxon>Fungi</taxon>
        <taxon>Dikarya</taxon>
        <taxon>Ascomycota</taxon>
        <taxon>Pezizomycotina</taxon>
        <taxon>Sordariomycetes</taxon>
        <taxon>Hypocreomycetidae</taxon>
        <taxon>Hypocreales</taxon>
        <taxon>Stachybotryaceae</taxon>
        <taxon>Stachybotrys</taxon>
    </lineage>
</organism>
<dbReference type="Pfam" id="PF02578">
    <property type="entry name" value="Cu-oxidase_4"/>
    <property type="match status" value="1"/>
</dbReference>
<protein>
    <recommendedName>
        <fullName evidence="12">Laccase domain-containing protein</fullName>
    </recommendedName>
</protein>